<reference evidence="1 2" key="1">
    <citation type="journal article" date="2018" name="Mycol. Prog.">
        <title>Coniella lustricola, a new species from submerged detritus.</title>
        <authorList>
            <person name="Raudabaugh D.B."/>
            <person name="Iturriaga T."/>
            <person name="Carver A."/>
            <person name="Mondo S."/>
            <person name="Pangilinan J."/>
            <person name="Lipzen A."/>
            <person name="He G."/>
            <person name="Amirebrahimi M."/>
            <person name="Grigoriev I.V."/>
            <person name="Miller A.N."/>
        </authorList>
    </citation>
    <scope>NUCLEOTIDE SEQUENCE [LARGE SCALE GENOMIC DNA]</scope>
    <source>
        <strain evidence="1 2">B22-T-1</strain>
    </source>
</reference>
<evidence type="ECO:0000313" key="1">
    <source>
        <dbReference type="EMBL" id="PSR74524.1"/>
    </source>
</evidence>
<accession>A0A2T2ZS25</accession>
<sequence length="277" mass="31704">MSPFDLVQVVPRAQIYEERLRRFSQRCNLPPNTELNYPTEGHVLRVNKQPRMRVHRLCHQCGNEVNTRGLCGKCNHSFCPECTRYPRKQNEVPRTTNREARNSIVESGSAEVNTMPDCNAVSIPTTVLRLPQRQTKQELVFRKVRQRVRRTCCQCQDERGDEIVFCANQRCCPKCSHVRCTDCPRDPAKRDRYPYGYPGDVFGAKSIPHHKCHECHSIFPPNVENGTSCASCSHRKCDACPRLMPQKVELEFDPEVVKSVQQKLANLGSSTSIHPAE</sequence>
<keyword evidence="2" id="KW-1185">Reference proteome</keyword>
<evidence type="ECO:0000313" key="2">
    <source>
        <dbReference type="Proteomes" id="UP000241462"/>
    </source>
</evidence>
<proteinExistence type="predicted"/>
<organism evidence="1 2">
    <name type="scientific">Coniella lustricola</name>
    <dbReference type="NCBI Taxonomy" id="2025994"/>
    <lineage>
        <taxon>Eukaryota</taxon>
        <taxon>Fungi</taxon>
        <taxon>Dikarya</taxon>
        <taxon>Ascomycota</taxon>
        <taxon>Pezizomycotina</taxon>
        <taxon>Sordariomycetes</taxon>
        <taxon>Sordariomycetidae</taxon>
        <taxon>Diaporthales</taxon>
        <taxon>Schizoparmaceae</taxon>
        <taxon>Coniella</taxon>
    </lineage>
</organism>
<gene>
    <name evidence="1" type="ORF">BD289DRAFT_379885</name>
</gene>
<dbReference type="EMBL" id="KZ678855">
    <property type="protein sequence ID" value="PSR74524.1"/>
    <property type="molecule type" value="Genomic_DNA"/>
</dbReference>
<dbReference type="OrthoDB" id="5370011at2759"/>
<name>A0A2T2ZS25_9PEZI</name>
<dbReference type="AlphaFoldDB" id="A0A2T2ZS25"/>
<dbReference type="InParanoid" id="A0A2T2ZS25"/>
<protein>
    <submittedName>
        <fullName evidence="1">Uncharacterized protein</fullName>
    </submittedName>
</protein>
<dbReference type="Proteomes" id="UP000241462">
    <property type="component" value="Unassembled WGS sequence"/>
</dbReference>